<dbReference type="Pfam" id="PF07995">
    <property type="entry name" value="GSDH"/>
    <property type="match status" value="1"/>
</dbReference>
<feature type="region of interest" description="Disordered" evidence="1">
    <location>
        <begin position="36"/>
        <end position="88"/>
    </location>
</feature>
<protein>
    <submittedName>
        <fullName evidence="4">Oxidoreductase</fullName>
    </submittedName>
</protein>
<evidence type="ECO:0000256" key="1">
    <source>
        <dbReference type="SAM" id="MobiDB-lite"/>
    </source>
</evidence>
<reference evidence="4 5" key="2">
    <citation type="submission" date="2018-12" db="EMBL/GenBank/DDBJ databases">
        <title>Nakamurella antarcticus sp. nov., isolated from Antarctica South Shetland Islands soil.</title>
        <authorList>
            <person name="Peng F."/>
        </authorList>
    </citation>
    <scope>NUCLEOTIDE SEQUENCE [LARGE SCALE GENOMIC DNA]</scope>
    <source>
        <strain evidence="4 5">S14-144</strain>
    </source>
</reference>
<gene>
    <name evidence="4" type="ORF">EH165_10420</name>
</gene>
<dbReference type="SUPFAM" id="SSF50952">
    <property type="entry name" value="Soluble quinoprotein glucose dehydrogenase"/>
    <property type="match status" value="1"/>
</dbReference>
<proteinExistence type="predicted"/>
<dbReference type="PANTHER" id="PTHR19328">
    <property type="entry name" value="HEDGEHOG-INTERACTING PROTEIN"/>
    <property type="match status" value="1"/>
</dbReference>
<evidence type="ECO:0000256" key="2">
    <source>
        <dbReference type="SAM" id="SignalP"/>
    </source>
</evidence>
<keyword evidence="5" id="KW-1185">Reference proteome</keyword>
<dbReference type="PANTHER" id="PTHR19328:SF13">
    <property type="entry name" value="HIPL1 PROTEIN"/>
    <property type="match status" value="1"/>
</dbReference>
<name>A0A3G8ZWS9_9ACTN</name>
<dbReference type="RefSeq" id="WP_124799395.1">
    <property type="nucleotide sequence ID" value="NZ_CP034170.1"/>
</dbReference>
<feature type="chain" id="PRO_5018200012" evidence="2">
    <location>
        <begin position="30"/>
        <end position="377"/>
    </location>
</feature>
<feature type="domain" description="Glucose/Sorbosone dehydrogenase" evidence="3">
    <location>
        <begin position="100"/>
        <end position="246"/>
    </location>
</feature>
<dbReference type="AlphaFoldDB" id="A0A3G8ZWS9"/>
<feature type="compositionally biased region" description="Low complexity" evidence="1">
    <location>
        <begin position="64"/>
        <end position="85"/>
    </location>
</feature>
<dbReference type="Proteomes" id="UP000268084">
    <property type="component" value="Chromosome"/>
</dbReference>
<dbReference type="InterPro" id="IPR012938">
    <property type="entry name" value="Glc/Sorbosone_DH"/>
</dbReference>
<dbReference type="PROSITE" id="PS51257">
    <property type="entry name" value="PROKAR_LIPOPROTEIN"/>
    <property type="match status" value="1"/>
</dbReference>
<feature type="compositionally biased region" description="Low complexity" evidence="1">
    <location>
        <begin position="246"/>
        <end position="292"/>
    </location>
</feature>
<dbReference type="Gene3D" id="2.120.10.30">
    <property type="entry name" value="TolB, C-terminal domain"/>
    <property type="match status" value="1"/>
</dbReference>
<accession>A0A3G8ZWS9</accession>
<reference evidence="4 5" key="1">
    <citation type="submission" date="2018-11" db="EMBL/GenBank/DDBJ databases">
        <authorList>
            <person name="Da X."/>
        </authorList>
    </citation>
    <scope>NUCLEOTIDE SEQUENCE [LARGE SCALE GENOMIC DNA]</scope>
    <source>
        <strain evidence="4 5">S14-144</strain>
    </source>
</reference>
<keyword evidence="2" id="KW-0732">Signal</keyword>
<dbReference type="InterPro" id="IPR011042">
    <property type="entry name" value="6-blade_b-propeller_TolB-like"/>
</dbReference>
<sequence>MKSRRIRSKQIVALAASVIATLVMTAACADFSSAPSTYSPQPTLIPADVNQGGSPRGEPSAPQTSDTSSASPETSNSDTSSSAEADPCRPMDPSILAACLSAPWGLAVLPGGVSALVGERTTGRILQVAPQTEPVEIAAIPDLDSSGDGGLLGITLSPHYDEDGLIYAYVTTAEDNRIIRIARGDEPKTIFTGIPKGANHNGGRITFGSDGYLYIATGDVGLPHDPHSLAGKILRLDEFGKPVTDGSAAPAPAPTSGEPTATEPTATEPTATEPTATESTATQPTAAEPTGPVAGNPAIYASGLTNPTGLCLLETGPVAVMDIDGANNVLIPITQNTDLTTAVRLWSYPLVEGVQWTAPRVTAQCPRHRSMHNGSFP</sequence>
<feature type="region of interest" description="Disordered" evidence="1">
    <location>
        <begin position="241"/>
        <end position="294"/>
    </location>
</feature>
<evidence type="ECO:0000313" key="4">
    <source>
        <dbReference type="EMBL" id="AZI58486.1"/>
    </source>
</evidence>
<dbReference type="InterPro" id="IPR011041">
    <property type="entry name" value="Quinoprot_gluc/sorb_DH_b-prop"/>
</dbReference>
<organism evidence="4 5">
    <name type="scientific">Nakamurella antarctica</name>
    <dbReference type="NCBI Taxonomy" id="1902245"/>
    <lineage>
        <taxon>Bacteria</taxon>
        <taxon>Bacillati</taxon>
        <taxon>Actinomycetota</taxon>
        <taxon>Actinomycetes</taxon>
        <taxon>Nakamurellales</taxon>
        <taxon>Nakamurellaceae</taxon>
        <taxon>Nakamurella</taxon>
    </lineage>
</organism>
<feature type="signal peptide" evidence="2">
    <location>
        <begin position="1"/>
        <end position="29"/>
    </location>
</feature>
<dbReference type="EMBL" id="CP034170">
    <property type="protein sequence ID" value="AZI58486.1"/>
    <property type="molecule type" value="Genomic_DNA"/>
</dbReference>
<evidence type="ECO:0000259" key="3">
    <source>
        <dbReference type="Pfam" id="PF07995"/>
    </source>
</evidence>
<evidence type="ECO:0000313" key="5">
    <source>
        <dbReference type="Proteomes" id="UP000268084"/>
    </source>
</evidence>
<dbReference type="KEGG" id="nak:EH165_10420"/>
<dbReference type="OrthoDB" id="9770043at2"/>